<dbReference type="PANTHER" id="PTHR13369:SF3">
    <property type="entry name" value="METHYLTRANSFERASE DOMAIN-CONTAINING PROTEIN"/>
    <property type="match status" value="1"/>
</dbReference>
<dbReference type="Gene3D" id="3.40.50.150">
    <property type="entry name" value="Vaccinia Virus protein VP39"/>
    <property type="match status" value="1"/>
</dbReference>
<dbReference type="RefSeq" id="WP_096241385.1">
    <property type="nucleotide sequence ID" value="NZ_LT907978.1"/>
</dbReference>
<reference evidence="3" key="1">
    <citation type="submission" date="2017-09" db="EMBL/GenBank/DDBJ databases">
        <authorList>
            <person name="Shetty A S."/>
        </authorList>
    </citation>
    <scope>NUCLEOTIDE SEQUENCE [LARGE SCALE GENOMIC DNA]</scope>
</reference>
<dbReference type="Pfam" id="PF13679">
    <property type="entry name" value="Methyltransf_32"/>
    <property type="match status" value="1"/>
</dbReference>
<dbReference type="GO" id="GO:0005737">
    <property type="term" value="C:cytoplasm"/>
    <property type="evidence" value="ECO:0007669"/>
    <property type="project" value="TreeGrafter"/>
</dbReference>
<keyword evidence="2" id="KW-0808">Transferase</keyword>
<evidence type="ECO:0000313" key="3">
    <source>
        <dbReference type="Proteomes" id="UP000217549"/>
    </source>
</evidence>
<keyword evidence="2" id="KW-0489">Methyltransferase</keyword>
<dbReference type="GO" id="GO:0032259">
    <property type="term" value="P:methylation"/>
    <property type="evidence" value="ECO:0007669"/>
    <property type="project" value="UniProtKB-KW"/>
</dbReference>
<dbReference type="InterPro" id="IPR029063">
    <property type="entry name" value="SAM-dependent_MTases_sf"/>
</dbReference>
<proteinExistence type="predicted"/>
<gene>
    <name evidence="2" type="ORF">EHLA_3156</name>
</gene>
<name>A0A285PVU6_9FIRM</name>
<feature type="domain" description="Methyltransferase" evidence="1">
    <location>
        <begin position="158"/>
        <end position="295"/>
    </location>
</feature>
<dbReference type="SUPFAM" id="SSF53335">
    <property type="entry name" value="S-adenosyl-L-methionine-dependent methyltransferases"/>
    <property type="match status" value="1"/>
</dbReference>
<sequence>MEFLLTKIKENLNEQMLLLTISNPRKAEEIKKYNIRPVLVKDKLMFQSAAYTKTQVFHKNLKKNELVEELERLLPSYKQVQLQAVSSELTALINKKGKAAIKVKKQNNVVKAQMQMDKSHLLHNRTKKYILPEGTVVPFLKDLGVMTAEGKIVRTKYDKYRQINRFLEFIEDILPHLSQNREITILDFGCGKSYLTFAMYYYLKKLKGYDIRIIGLDLKKDVIKNCSRLAVKYGYDKLNFYEGSIEEFEGVTQVDMVVTLHACDTATDYAMYKALRWGASVILSVPCCQHELNKQIAASEFEPRTDYGILKERFCALATDGIRAKILEEQGYDTQILEFIDMEHTPKNLLIRAIHRKKQSDKKKEKAAQQVDAFCKQFGFTPTLWKLLQEEGGADDE</sequence>
<dbReference type="InterPro" id="IPR025714">
    <property type="entry name" value="Methyltranfer_dom"/>
</dbReference>
<organism evidence="2 3">
    <name type="scientific">Anaerobutyricum hallii</name>
    <dbReference type="NCBI Taxonomy" id="39488"/>
    <lineage>
        <taxon>Bacteria</taxon>
        <taxon>Bacillati</taxon>
        <taxon>Bacillota</taxon>
        <taxon>Clostridia</taxon>
        <taxon>Lachnospirales</taxon>
        <taxon>Lachnospiraceae</taxon>
        <taxon>Anaerobutyricum</taxon>
    </lineage>
</organism>
<dbReference type="AlphaFoldDB" id="A0A285PVU6"/>
<protein>
    <submittedName>
        <fullName evidence="2">Methyltransferase domain</fullName>
    </submittedName>
</protein>
<keyword evidence="3" id="KW-1185">Reference proteome</keyword>
<dbReference type="GO" id="GO:0008168">
    <property type="term" value="F:methyltransferase activity"/>
    <property type="evidence" value="ECO:0007669"/>
    <property type="project" value="UniProtKB-KW"/>
</dbReference>
<dbReference type="EMBL" id="LT907978">
    <property type="protein sequence ID" value="SOB73704.1"/>
    <property type="molecule type" value="Genomic_DNA"/>
</dbReference>
<dbReference type="Proteomes" id="UP000217549">
    <property type="component" value="Chromosome I"/>
</dbReference>
<accession>A0A285PVU6</accession>
<evidence type="ECO:0000313" key="2">
    <source>
        <dbReference type="EMBL" id="SOB73704.1"/>
    </source>
</evidence>
<dbReference type="CDD" id="cd02440">
    <property type="entry name" value="AdoMet_MTases"/>
    <property type="match status" value="1"/>
</dbReference>
<dbReference type="PANTHER" id="PTHR13369">
    <property type="match status" value="1"/>
</dbReference>
<dbReference type="STRING" id="39488.ERS852450_02128"/>
<dbReference type="KEGG" id="ehl:EHLA_3156"/>
<evidence type="ECO:0000259" key="1">
    <source>
        <dbReference type="Pfam" id="PF13679"/>
    </source>
</evidence>